<gene>
    <name evidence="4" type="ORF">GGD55_005892</name>
</gene>
<dbReference type="EMBL" id="JACHBK010000017">
    <property type="protein sequence ID" value="MBB5539148.1"/>
    <property type="molecule type" value="Genomic_DNA"/>
</dbReference>
<dbReference type="Gene3D" id="3.40.50.300">
    <property type="entry name" value="P-loop containing nucleotide triphosphate hydrolases"/>
    <property type="match status" value="1"/>
</dbReference>
<dbReference type="InterPro" id="IPR027417">
    <property type="entry name" value="P-loop_NTPase"/>
</dbReference>
<dbReference type="AlphaFoldDB" id="A0A7W8XCR2"/>
<dbReference type="GO" id="GO:0005524">
    <property type="term" value="F:ATP binding"/>
    <property type="evidence" value="ECO:0007669"/>
    <property type="project" value="UniProtKB-KW"/>
</dbReference>
<dbReference type="PANTHER" id="PTHR43776">
    <property type="entry name" value="TRANSPORT ATP-BINDING PROTEIN"/>
    <property type="match status" value="1"/>
</dbReference>
<proteinExistence type="predicted"/>
<organism evidence="4 5">
    <name type="scientific">Rhizobium giardinii</name>
    <dbReference type="NCBI Taxonomy" id="56731"/>
    <lineage>
        <taxon>Bacteria</taxon>
        <taxon>Pseudomonadati</taxon>
        <taxon>Pseudomonadota</taxon>
        <taxon>Alphaproteobacteria</taxon>
        <taxon>Hyphomicrobiales</taxon>
        <taxon>Rhizobiaceae</taxon>
        <taxon>Rhizobium/Agrobacterium group</taxon>
        <taxon>Rhizobium</taxon>
    </lineage>
</organism>
<evidence type="ECO:0000256" key="3">
    <source>
        <dbReference type="ARBA" id="ARBA00022840"/>
    </source>
</evidence>
<accession>A0A7W8XCR2</accession>
<protein>
    <submittedName>
        <fullName evidence="4">ABC-type dipeptide/oligopeptide/nickel transport system ATPase component</fullName>
    </submittedName>
</protein>
<evidence type="ECO:0000313" key="4">
    <source>
        <dbReference type="EMBL" id="MBB5539148.1"/>
    </source>
</evidence>
<dbReference type="SUPFAM" id="SSF52540">
    <property type="entry name" value="P-loop containing nucleoside triphosphate hydrolases"/>
    <property type="match status" value="1"/>
</dbReference>
<dbReference type="InterPro" id="IPR050319">
    <property type="entry name" value="ABC_transp_ATP-bind"/>
</dbReference>
<keyword evidence="1" id="KW-0813">Transport</keyword>
<name>A0A7W8XCR2_9HYPH</name>
<sequence>MRTDLHRAGDSRLFASAAVINLLKDLQKSRGLTMLFITHNLALVGNLADRVLVFNMGKVVELGPVADVVDRPKHPYSGQLLENALIADVEARAHTTSGFPLMPISR</sequence>
<dbReference type="RefSeq" id="WP_154663293.1">
    <property type="nucleotide sequence ID" value="NZ_JACHBK010000017.1"/>
</dbReference>
<evidence type="ECO:0000256" key="1">
    <source>
        <dbReference type="ARBA" id="ARBA00022448"/>
    </source>
</evidence>
<evidence type="ECO:0000256" key="2">
    <source>
        <dbReference type="ARBA" id="ARBA00022741"/>
    </source>
</evidence>
<reference evidence="4 5" key="1">
    <citation type="submission" date="2020-08" db="EMBL/GenBank/DDBJ databases">
        <title>Genomic Encyclopedia of Type Strains, Phase IV (KMG-V): Genome sequencing to study the core and pangenomes of soil and plant-associated prokaryotes.</title>
        <authorList>
            <person name="Whitman W."/>
        </authorList>
    </citation>
    <scope>NUCLEOTIDE SEQUENCE [LARGE SCALE GENOMIC DNA]</scope>
    <source>
        <strain evidence="4 5">SEMIA 4084</strain>
    </source>
</reference>
<keyword evidence="2" id="KW-0547">Nucleotide-binding</keyword>
<dbReference type="Proteomes" id="UP000585507">
    <property type="component" value="Unassembled WGS sequence"/>
</dbReference>
<comment type="caution">
    <text evidence="4">The sequence shown here is derived from an EMBL/GenBank/DDBJ whole genome shotgun (WGS) entry which is preliminary data.</text>
</comment>
<keyword evidence="3" id="KW-0067">ATP-binding</keyword>
<keyword evidence="5" id="KW-1185">Reference proteome</keyword>
<evidence type="ECO:0000313" key="5">
    <source>
        <dbReference type="Proteomes" id="UP000585507"/>
    </source>
</evidence>